<dbReference type="Gene3D" id="2.60.40.200">
    <property type="entry name" value="Superoxide dismutase, copper/zinc binding domain"/>
    <property type="match status" value="1"/>
</dbReference>
<dbReference type="PROSITE" id="PS51257">
    <property type="entry name" value="PROKAR_LIPOPROTEIN"/>
    <property type="match status" value="1"/>
</dbReference>
<dbReference type="InterPro" id="IPR036423">
    <property type="entry name" value="SOD-like_Cu/Zn_dom_sf"/>
</dbReference>
<comment type="caution">
    <text evidence="4">The sequence shown here is derived from an EMBL/GenBank/DDBJ whole genome shotgun (WGS) entry which is preliminary data.</text>
</comment>
<feature type="signal peptide" evidence="3">
    <location>
        <begin position="1"/>
        <end position="20"/>
    </location>
</feature>
<comment type="similarity">
    <text evidence="1">Belongs to the Cu-Zn superoxide dismutase family.</text>
</comment>
<feature type="region of interest" description="Disordered" evidence="2">
    <location>
        <begin position="107"/>
        <end position="163"/>
    </location>
</feature>
<dbReference type="SUPFAM" id="SSF49329">
    <property type="entry name" value="Cu,Zn superoxide dismutase-like"/>
    <property type="match status" value="1"/>
</dbReference>
<name>A0ABV9WGE8_9ACTN</name>
<dbReference type="Proteomes" id="UP001595912">
    <property type="component" value="Unassembled WGS sequence"/>
</dbReference>
<keyword evidence="5" id="KW-1185">Reference proteome</keyword>
<reference evidence="5" key="1">
    <citation type="journal article" date="2019" name="Int. J. Syst. Evol. Microbiol.">
        <title>The Global Catalogue of Microorganisms (GCM) 10K type strain sequencing project: providing services to taxonomists for standard genome sequencing and annotation.</title>
        <authorList>
            <consortium name="The Broad Institute Genomics Platform"/>
            <consortium name="The Broad Institute Genome Sequencing Center for Infectious Disease"/>
            <person name="Wu L."/>
            <person name="Ma J."/>
        </authorList>
    </citation>
    <scope>NUCLEOTIDE SEQUENCE [LARGE SCALE GENOMIC DNA]</scope>
    <source>
        <strain evidence="5">CGMCC 4.7152</strain>
    </source>
</reference>
<dbReference type="EMBL" id="JBHSIU010000130">
    <property type="protein sequence ID" value="MFC5007770.1"/>
    <property type="molecule type" value="Genomic_DNA"/>
</dbReference>
<evidence type="ECO:0000313" key="5">
    <source>
        <dbReference type="Proteomes" id="UP001595912"/>
    </source>
</evidence>
<sequence length="225" mass="22564">MHRVTKLLLLLSVAPLVVTAGGCSRSAGSVAPAPSPRVTSATGTFAAYAPGATAVTYDQGLVPAGAVATVSITQTSADSRVWFTVAGLLPNRGYGVHLHMNPCGATGADAGPHYEHHRPPVPPSAPSQPVPTPAAAPASSSASGKASASAPPPPSPANPSYVNPQNEVWLDITTRADGRGSAVATHPWTFDQPPRSLVIHATPTKTGPADAGDAGARVACLTLPA</sequence>
<keyword evidence="3" id="KW-0732">Signal</keyword>
<evidence type="ECO:0000256" key="3">
    <source>
        <dbReference type="SAM" id="SignalP"/>
    </source>
</evidence>
<evidence type="ECO:0000256" key="2">
    <source>
        <dbReference type="SAM" id="MobiDB-lite"/>
    </source>
</evidence>
<feature type="compositionally biased region" description="Pro residues" evidence="2">
    <location>
        <begin position="120"/>
        <end position="134"/>
    </location>
</feature>
<organism evidence="4 5">
    <name type="scientific">Dactylosporangium cerinum</name>
    <dbReference type="NCBI Taxonomy" id="1434730"/>
    <lineage>
        <taxon>Bacteria</taxon>
        <taxon>Bacillati</taxon>
        <taxon>Actinomycetota</taxon>
        <taxon>Actinomycetes</taxon>
        <taxon>Micromonosporales</taxon>
        <taxon>Micromonosporaceae</taxon>
        <taxon>Dactylosporangium</taxon>
    </lineage>
</organism>
<proteinExistence type="inferred from homology"/>
<protein>
    <submittedName>
        <fullName evidence="4">Superoxide dismutase</fullName>
    </submittedName>
</protein>
<evidence type="ECO:0000313" key="4">
    <source>
        <dbReference type="EMBL" id="MFC5007770.1"/>
    </source>
</evidence>
<dbReference type="RefSeq" id="WP_380128412.1">
    <property type="nucleotide sequence ID" value="NZ_JBHSIU010000130.1"/>
</dbReference>
<gene>
    <name evidence="4" type="ORF">ACFPIJ_59430</name>
</gene>
<accession>A0ABV9WGE8</accession>
<evidence type="ECO:0000256" key="1">
    <source>
        <dbReference type="ARBA" id="ARBA00010457"/>
    </source>
</evidence>
<feature type="compositionally biased region" description="Low complexity" evidence="2">
    <location>
        <begin position="135"/>
        <end position="149"/>
    </location>
</feature>
<feature type="chain" id="PRO_5046085363" evidence="3">
    <location>
        <begin position="21"/>
        <end position="225"/>
    </location>
</feature>